<dbReference type="InterPro" id="IPR029063">
    <property type="entry name" value="SAM-dependent_MTases_sf"/>
</dbReference>
<sequence length="269" mass="29492">MCKHAGMRTEITAYYQRGLEAARLQATPWGRLEFLRTWDLLTRTLPEAPADVLDVGGGAGIYAGPLAFSGYRVQLVDPMAEHVAQAALLPGVTATVGDARRLDLADASVDAVLLLGPLYHLTERADRLAAWREAARVVRPGGVVMAATISRFASLLDGFVKGYVSDARFAGMLETTLPTGAHQPPEGTPWFTTAYFHHPDELPGEVAEAGLELDRIAFVEGPLWIMGDRVADWIDDEERLRWLRRIETEPSLLGSSSHLMTICRRRSAS</sequence>
<gene>
    <name evidence="2" type="ORF">Rhe02_66390</name>
</gene>
<name>A0A8J3QFC9_9ACTN</name>
<dbReference type="GO" id="GO:0008757">
    <property type="term" value="F:S-adenosylmethionine-dependent methyltransferase activity"/>
    <property type="evidence" value="ECO:0007669"/>
    <property type="project" value="InterPro"/>
</dbReference>
<organism evidence="2 3">
    <name type="scientific">Rhizocola hellebori</name>
    <dbReference type="NCBI Taxonomy" id="1392758"/>
    <lineage>
        <taxon>Bacteria</taxon>
        <taxon>Bacillati</taxon>
        <taxon>Actinomycetota</taxon>
        <taxon>Actinomycetes</taxon>
        <taxon>Micromonosporales</taxon>
        <taxon>Micromonosporaceae</taxon>
        <taxon>Rhizocola</taxon>
    </lineage>
</organism>
<keyword evidence="3" id="KW-1185">Reference proteome</keyword>
<evidence type="ECO:0000313" key="3">
    <source>
        <dbReference type="Proteomes" id="UP000612899"/>
    </source>
</evidence>
<dbReference type="CDD" id="cd02440">
    <property type="entry name" value="AdoMet_MTases"/>
    <property type="match status" value="1"/>
</dbReference>
<dbReference type="AlphaFoldDB" id="A0A8J3QFC9"/>
<evidence type="ECO:0000313" key="2">
    <source>
        <dbReference type="EMBL" id="GIH08572.1"/>
    </source>
</evidence>
<comment type="caution">
    <text evidence="2">The sequence shown here is derived from an EMBL/GenBank/DDBJ whole genome shotgun (WGS) entry which is preliminary data.</text>
</comment>
<feature type="domain" description="Methyltransferase type 11" evidence="1">
    <location>
        <begin position="53"/>
        <end position="145"/>
    </location>
</feature>
<dbReference type="SUPFAM" id="SSF53335">
    <property type="entry name" value="S-adenosyl-L-methionine-dependent methyltransferases"/>
    <property type="match status" value="1"/>
</dbReference>
<dbReference type="Pfam" id="PF08241">
    <property type="entry name" value="Methyltransf_11"/>
    <property type="match status" value="1"/>
</dbReference>
<reference evidence="2" key="1">
    <citation type="submission" date="2021-01" db="EMBL/GenBank/DDBJ databases">
        <title>Whole genome shotgun sequence of Rhizocola hellebori NBRC 109834.</title>
        <authorList>
            <person name="Komaki H."/>
            <person name="Tamura T."/>
        </authorList>
    </citation>
    <scope>NUCLEOTIDE SEQUENCE</scope>
    <source>
        <strain evidence="2">NBRC 109834</strain>
    </source>
</reference>
<dbReference type="Gene3D" id="3.40.50.150">
    <property type="entry name" value="Vaccinia Virus protein VP39"/>
    <property type="match status" value="1"/>
</dbReference>
<dbReference type="InterPro" id="IPR013216">
    <property type="entry name" value="Methyltransf_11"/>
</dbReference>
<dbReference type="Proteomes" id="UP000612899">
    <property type="component" value="Unassembled WGS sequence"/>
</dbReference>
<evidence type="ECO:0000259" key="1">
    <source>
        <dbReference type="Pfam" id="PF08241"/>
    </source>
</evidence>
<accession>A0A8J3QFC9</accession>
<dbReference type="EMBL" id="BONY01000051">
    <property type="protein sequence ID" value="GIH08572.1"/>
    <property type="molecule type" value="Genomic_DNA"/>
</dbReference>
<proteinExistence type="predicted"/>
<protein>
    <recommendedName>
        <fullName evidence="1">Methyltransferase type 11 domain-containing protein</fullName>
    </recommendedName>
</protein>